<feature type="domain" description="Anthranilate synthase component I N-terminal" evidence="2">
    <location>
        <begin position="16"/>
        <end position="161"/>
    </location>
</feature>
<comment type="caution">
    <text evidence="3">The sequence shown here is derived from an EMBL/GenBank/DDBJ whole genome shotgun (WGS) entry which is preliminary data.</text>
</comment>
<feature type="domain" description="Chorismate-utilising enzyme C-terminal" evidence="1">
    <location>
        <begin position="197"/>
        <end position="452"/>
    </location>
</feature>
<dbReference type="InterPro" id="IPR006805">
    <property type="entry name" value="Anth_synth_I_N"/>
</dbReference>
<organism evidence="3 4">
    <name type="scientific">Desulfobaculum xiamenense</name>
    <dbReference type="NCBI Taxonomy" id="995050"/>
    <lineage>
        <taxon>Bacteria</taxon>
        <taxon>Pseudomonadati</taxon>
        <taxon>Thermodesulfobacteriota</taxon>
        <taxon>Desulfovibrionia</taxon>
        <taxon>Desulfovibrionales</taxon>
        <taxon>Desulfovibrionaceae</taxon>
        <taxon>Desulfobaculum</taxon>
    </lineage>
</organism>
<name>A0A846QPL8_9BACT</name>
<dbReference type="EMBL" id="JAATJA010000002">
    <property type="protein sequence ID" value="NJB68263.1"/>
    <property type="molecule type" value="Genomic_DNA"/>
</dbReference>
<gene>
    <name evidence="3" type="ORF">GGQ74_001936</name>
</gene>
<keyword evidence="3" id="KW-0456">Lyase</keyword>
<dbReference type="Pfam" id="PF04715">
    <property type="entry name" value="Anth_synt_I_N"/>
    <property type="match status" value="1"/>
</dbReference>
<dbReference type="EC" id="4.1.3.27" evidence="3"/>
<reference evidence="3 4" key="1">
    <citation type="submission" date="2020-03" db="EMBL/GenBank/DDBJ databases">
        <title>Genomic Encyclopedia of Type Strains, Phase IV (KMG-IV): sequencing the most valuable type-strain genomes for metagenomic binning, comparative biology and taxonomic classification.</title>
        <authorList>
            <person name="Goeker M."/>
        </authorList>
    </citation>
    <scope>NUCLEOTIDE SEQUENCE [LARGE SCALE GENOMIC DNA]</scope>
    <source>
        <strain evidence="3 4">DSM 24233</strain>
    </source>
</reference>
<evidence type="ECO:0000313" key="3">
    <source>
        <dbReference type="EMBL" id="NJB68263.1"/>
    </source>
</evidence>
<dbReference type="InterPro" id="IPR005801">
    <property type="entry name" value="ADC_synthase"/>
</dbReference>
<dbReference type="RefSeq" id="WP_167941343.1">
    <property type="nucleotide sequence ID" value="NZ_JAATJA010000002.1"/>
</dbReference>
<dbReference type="InterPro" id="IPR019999">
    <property type="entry name" value="Anth_synth_I-like"/>
</dbReference>
<evidence type="ECO:0000259" key="2">
    <source>
        <dbReference type="Pfam" id="PF04715"/>
    </source>
</evidence>
<dbReference type="Gene3D" id="3.60.120.10">
    <property type="entry name" value="Anthranilate synthase"/>
    <property type="match status" value="1"/>
</dbReference>
<accession>A0A846QPL8</accession>
<sequence>MSEITVRQHGRWMPADIQTPISLFLGLVGQKQGILLESAQVDGRLGRYSIVAWNFALRLSCADGRLEVGVRDSRFEPLRELAGQPFIEGVREAMRRIRIEPEEGFEDLPSIARSLVGYFGYGTAGLFEPKLAEALPPEDAEACLVLPGCVAILDHLRSRLCLLTLSPGMRPAVDMKAVARAMVNPDIGEVTANPGERDYTRAVADAIELIRQGECIQTVLSTRFSATFSGDAFVLYRRLRQVNPSPYLFFMRLPRIELFGSSPELLVRCDGGQLTTCPIAGTRRRGATPAEDEALARELLADPKERAEHVMLVDLGRNDLGRIATPGSVSVDTFMQVERFSHVMHLTSYVSATLRDGLDALDVLASAFPAGTVSGAPKVRAMEIIADLERRPRGPYAGAIGWLGLDRDRVDMDTGITIRSMWVRDGKLHWQAGAGIVFDSDPVREWEECANKARVLGEILTGRGGCDVLAD</sequence>
<evidence type="ECO:0000313" key="4">
    <source>
        <dbReference type="Proteomes" id="UP000580856"/>
    </source>
</evidence>
<dbReference type="GO" id="GO:0004049">
    <property type="term" value="F:anthranilate synthase activity"/>
    <property type="evidence" value="ECO:0007669"/>
    <property type="project" value="UniProtKB-EC"/>
</dbReference>
<dbReference type="PRINTS" id="PR00095">
    <property type="entry name" value="ANTSNTHASEI"/>
</dbReference>
<dbReference type="GO" id="GO:0000162">
    <property type="term" value="P:L-tryptophan biosynthetic process"/>
    <property type="evidence" value="ECO:0007669"/>
    <property type="project" value="TreeGrafter"/>
</dbReference>
<dbReference type="Pfam" id="PF00425">
    <property type="entry name" value="Chorismate_bind"/>
    <property type="match status" value="1"/>
</dbReference>
<protein>
    <submittedName>
        <fullName evidence="3">Anthranilate synthase component 1</fullName>
        <ecNumber evidence="3">4.1.3.27</ecNumber>
    </submittedName>
</protein>
<proteinExistence type="predicted"/>
<dbReference type="Proteomes" id="UP000580856">
    <property type="component" value="Unassembled WGS sequence"/>
</dbReference>
<dbReference type="PANTHER" id="PTHR11236">
    <property type="entry name" value="AMINOBENZOATE/ANTHRANILATE SYNTHASE"/>
    <property type="match status" value="1"/>
</dbReference>
<dbReference type="AlphaFoldDB" id="A0A846QPL8"/>
<keyword evidence="4" id="KW-1185">Reference proteome</keyword>
<dbReference type="SUPFAM" id="SSF56322">
    <property type="entry name" value="ADC synthase"/>
    <property type="match status" value="1"/>
</dbReference>
<dbReference type="InterPro" id="IPR015890">
    <property type="entry name" value="Chorismate_C"/>
</dbReference>
<dbReference type="PANTHER" id="PTHR11236:SF9">
    <property type="entry name" value="ANTHRANILATE SYNTHASE COMPONENT 1"/>
    <property type="match status" value="1"/>
</dbReference>
<evidence type="ECO:0000259" key="1">
    <source>
        <dbReference type="Pfam" id="PF00425"/>
    </source>
</evidence>